<dbReference type="EMBL" id="AEJB01000318">
    <property type="protein sequence ID" value="ELP66962.1"/>
    <property type="molecule type" value="Genomic_DNA"/>
</dbReference>
<gene>
    <name evidence="1" type="ORF">STRTUCAR8_05326</name>
</gene>
<dbReference type="Proteomes" id="UP000010931">
    <property type="component" value="Unassembled WGS sequence"/>
</dbReference>
<keyword evidence="2" id="KW-1185">Reference proteome</keyword>
<protein>
    <submittedName>
        <fullName evidence="1">Uncharacterized protein</fullName>
    </submittedName>
</protein>
<reference evidence="1 2" key="1">
    <citation type="journal article" date="2011" name="Plasmid">
        <title>Streptomyces turgidiscabies Car8 contains a modular pathogenicity island that shares virulence genes with other actinobacterial plant pathogens.</title>
        <authorList>
            <person name="Huguet-Tapia J.C."/>
            <person name="Badger J.H."/>
            <person name="Loria R."/>
            <person name="Pettis G.S."/>
        </authorList>
    </citation>
    <scope>NUCLEOTIDE SEQUENCE [LARGE SCALE GENOMIC DNA]</scope>
    <source>
        <strain evidence="1 2">Car8</strain>
    </source>
</reference>
<sequence length="57" mass="6333">MATRALRVVLGRHESLESGPLGDAYLEGHEVDVEHRLGDRVFDLETGVHLQEVRPAV</sequence>
<organism evidence="1 2">
    <name type="scientific">Streptomyces turgidiscabies (strain Car8)</name>
    <dbReference type="NCBI Taxonomy" id="698760"/>
    <lineage>
        <taxon>Bacteria</taxon>
        <taxon>Bacillati</taxon>
        <taxon>Actinomycetota</taxon>
        <taxon>Actinomycetes</taxon>
        <taxon>Kitasatosporales</taxon>
        <taxon>Streptomycetaceae</taxon>
        <taxon>Streptomyces</taxon>
    </lineage>
</organism>
<dbReference type="AntiFam" id="ANF00133">
    <property type="entry name" value="Shadow ORF (opposite mccA)"/>
</dbReference>
<name>L7F6Q9_STRT8</name>
<feature type="non-terminal residue" evidence="1">
    <location>
        <position position="57"/>
    </location>
</feature>
<evidence type="ECO:0000313" key="2">
    <source>
        <dbReference type="Proteomes" id="UP000010931"/>
    </source>
</evidence>
<evidence type="ECO:0000313" key="1">
    <source>
        <dbReference type="EMBL" id="ELP66962.1"/>
    </source>
</evidence>
<proteinExistence type="predicted"/>
<dbReference type="AlphaFoldDB" id="L7F6Q9"/>
<comment type="caution">
    <text evidence="1">The sequence shown here is derived from an EMBL/GenBank/DDBJ whole genome shotgun (WGS) entry which is preliminary data.</text>
</comment>
<accession>L7F6Q9</accession>